<evidence type="ECO:0000313" key="7">
    <source>
        <dbReference type="EMBL" id="PSK95717.1"/>
    </source>
</evidence>
<keyword evidence="1" id="KW-0547">Nucleotide-binding</keyword>
<dbReference type="InterPro" id="IPR057342">
    <property type="entry name" value="DEXDc_RapA"/>
</dbReference>
<keyword evidence="8" id="KW-1185">Reference proteome</keyword>
<dbReference type="PANTHER" id="PTHR45766:SF6">
    <property type="entry name" value="SWI_SNF-RELATED MATRIX-ASSOCIATED ACTIN-DEPENDENT REGULATOR OF CHROMATIN SUBFAMILY A-LIKE PROTEIN 1"/>
    <property type="match status" value="1"/>
</dbReference>
<sequence length="945" mass="104111">MAEQEHGRLAPGAQIEVRGEEWLVRSVTATAEDGDKVRATGVSEFVHGHEATFFTAIDRVVPLLPEHTELVADGSPRFRRSRLFLEAVLRKTPLPQSERRLALPDGFLLEDLPYQHRPAELALKGLRPRVLIADVVGLGKTPEIGQTLAELIRRGRGERILVVTPQHILEQFQHELWTRFAIPLIRLDSVGIQRIQQRIPAGRNPFTYYKRVIISVDTLKSAGQYRHHLENIHWDAVVIDESHNLINRGSARNQLARVLSPRTDALLLASATPHNGDKKSFAELVGLLDPAAIADPQDYSTADIEHLYIRRTKVSPEVRDQIGRKWAPRGPSLPVRCTATDAEERVFAELAGTWLAGPDRGTPVVGKERRLFPYTLLKSFLSSHRALAETATNRLKNIASKPEPGLEPERAALERLRDLAAGMTDADSAKLDALVAELQAIGVGPRSDTRVVVFSERVATLNWLKETVPARLGFTDTQAEGAALVMDGSVSDTEQQRIVERFSLADDPARLLFTGDLASEGVNLHRQCHHLVHYDIPWSLIRIEQRNGRIDRYGQRHSPEFRAMILTSAAEDAKDDTTVAEKLLAREDEVHRRTGTAETVTGTFDGKVEEERLTFALLTGDTIDEAIKTVAARSDDQLTAMMGMVGAAAVGAEAPHEYAPVPTLFGGTRAFADDAVAELYPDAETRIGLRREDTDHGTLVAFEPPRDLLQRLSALPPSYLKEQAVAQKLRLTFDKPLAQRSLDKARDSGTTLWPHISYVSDIHPFVEWLVDKLLVRFGKQQAPVLTAPVAEPVFLVQGMYSNAGGRPTVVAWMAVTGLEDGAPRVRHDMVEVLGEAGVGPSLSNDGREPGLAPLQALVPAAVAAARGHLEEQRQVWDDEVAAPLEAHLKRLRVWEQTALDLTGTTAARKEKVSATAAEQQRLVASLQTTGAPLLRVLAVLAPQDR</sequence>
<evidence type="ECO:0000256" key="4">
    <source>
        <dbReference type="ARBA" id="ARBA00022840"/>
    </source>
</evidence>
<dbReference type="GO" id="GO:0005524">
    <property type="term" value="F:ATP binding"/>
    <property type="evidence" value="ECO:0007669"/>
    <property type="project" value="UniProtKB-KW"/>
</dbReference>
<dbReference type="PROSITE" id="PS51192">
    <property type="entry name" value="HELICASE_ATP_BIND_1"/>
    <property type="match status" value="1"/>
</dbReference>
<feature type="domain" description="Helicase C-terminal" evidence="6">
    <location>
        <begin position="430"/>
        <end position="607"/>
    </location>
</feature>
<evidence type="ECO:0000256" key="3">
    <source>
        <dbReference type="ARBA" id="ARBA00022806"/>
    </source>
</evidence>
<dbReference type="InterPro" id="IPR038718">
    <property type="entry name" value="SNF2-like_sf"/>
</dbReference>
<evidence type="ECO:0000259" key="6">
    <source>
        <dbReference type="PROSITE" id="PS51194"/>
    </source>
</evidence>
<dbReference type="CDD" id="cd18011">
    <property type="entry name" value="DEXDc_RapA"/>
    <property type="match status" value="1"/>
</dbReference>
<dbReference type="AlphaFoldDB" id="A0A2P8DEV7"/>
<organism evidence="7 8">
    <name type="scientific">Murinocardiopsis flavida</name>
    <dbReference type="NCBI Taxonomy" id="645275"/>
    <lineage>
        <taxon>Bacteria</taxon>
        <taxon>Bacillati</taxon>
        <taxon>Actinomycetota</taxon>
        <taxon>Actinomycetes</taxon>
        <taxon>Streptosporangiales</taxon>
        <taxon>Nocardiopsidaceae</taxon>
        <taxon>Murinocardiopsis</taxon>
    </lineage>
</organism>
<keyword evidence="4" id="KW-0067">ATP-binding</keyword>
<evidence type="ECO:0000259" key="5">
    <source>
        <dbReference type="PROSITE" id="PS51192"/>
    </source>
</evidence>
<dbReference type="Gene3D" id="3.40.50.300">
    <property type="entry name" value="P-loop containing nucleotide triphosphate hydrolases"/>
    <property type="match status" value="1"/>
</dbReference>
<dbReference type="SMART" id="SM00490">
    <property type="entry name" value="HELICc"/>
    <property type="match status" value="1"/>
</dbReference>
<dbReference type="Proteomes" id="UP000240542">
    <property type="component" value="Unassembled WGS sequence"/>
</dbReference>
<keyword evidence="2" id="KW-0378">Hydrolase</keyword>
<dbReference type="InterPro" id="IPR014001">
    <property type="entry name" value="Helicase_ATP-bd"/>
</dbReference>
<dbReference type="InterPro" id="IPR001650">
    <property type="entry name" value="Helicase_C-like"/>
</dbReference>
<dbReference type="SUPFAM" id="SSF52540">
    <property type="entry name" value="P-loop containing nucleoside triphosphate hydrolases"/>
    <property type="match status" value="2"/>
</dbReference>
<dbReference type="InterPro" id="IPR000330">
    <property type="entry name" value="SNF2_N"/>
</dbReference>
<dbReference type="InterPro" id="IPR027417">
    <property type="entry name" value="P-loop_NTPase"/>
</dbReference>
<evidence type="ECO:0000313" key="8">
    <source>
        <dbReference type="Proteomes" id="UP000240542"/>
    </source>
</evidence>
<dbReference type="PANTHER" id="PTHR45766">
    <property type="entry name" value="DNA ANNEALING HELICASE AND ENDONUCLEASE ZRANB3 FAMILY MEMBER"/>
    <property type="match status" value="1"/>
</dbReference>
<dbReference type="RefSeq" id="WP_245928918.1">
    <property type="nucleotide sequence ID" value="NZ_PYGA01000014.1"/>
</dbReference>
<gene>
    <name evidence="7" type="ORF">CLV63_114150</name>
</gene>
<dbReference type="Pfam" id="PF00271">
    <property type="entry name" value="Helicase_C"/>
    <property type="match status" value="1"/>
</dbReference>
<evidence type="ECO:0000256" key="1">
    <source>
        <dbReference type="ARBA" id="ARBA00022741"/>
    </source>
</evidence>
<accession>A0A2P8DEV7</accession>
<dbReference type="GO" id="GO:0004386">
    <property type="term" value="F:helicase activity"/>
    <property type="evidence" value="ECO:0007669"/>
    <property type="project" value="UniProtKB-KW"/>
</dbReference>
<dbReference type="SMART" id="SM00487">
    <property type="entry name" value="DEXDc"/>
    <property type="match status" value="1"/>
</dbReference>
<reference evidence="7 8" key="1">
    <citation type="submission" date="2018-03" db="EMBL/GenBank/DDBJ databases">
        <title>Genomic Encyclopedia of Archaeal and Bacterial Type Strains, Phase II (KMG-II): from individual species to whole genera.</title>
        <authorList>
            <person name="Goeker M."/>
        </authorList>
    </citation>
    <scope>NUCLEOTIDE SEQUENCE [LARGE SCALE GENOMIC DNA]</scope>
    <source>
        <strain evidence="7 8">DSM 45312</strain>
    </source>
</reference>
<comment type="caution">
    <text evidence="7">The sequence shown here is derived from an EMBL/GenBank/DDBJ whole genome shotgun (WGS) entry which is preliminary data.</text>
</comment>
<dbReference type="PROSITE" id="PS51194">
    <property type="entry name" value="HELICASE_CTER"/>
    <property type="match status" value="1"/>
</dbReference>
<evidence type="ECO:0000256" key="2">
    <source>
        <dbReference type="ARBA" id="ARBA00022801"/>
    </source>
</evidence>
<dbReference type="InterPro" id="IPR049730">
    <property type="entry name" value="SNF2/RAD54-like_C"/>
</dbReference>
<dbReference type="EMBL" id="PYGA01000014">
    <property type="protein sequence ID" value="PSK95717.1"/>
    <property type="molecule type" value="Genomic_DNA"/>
</dbReference>
<protein>
    <submittedName>
        <fullName evidence="7">SNF2 domain-containing protein</fullName>
    </submittedName>
</protein>
<dbReference type="Gene3D" id="3.40.50.10810">
    <property type="entry name" value="Tandem AAA-ATPase domain"/>
    <property type="match status" value="1"/>
</dbReference>
<dbReference type="GO" id="GO:0016787">
    <property type="term" value="F:hydrolase activity"/>
    <property type="evidence" value="ECO:0007669"/>
    <property type="project" value="UniProtKB-KW"/>
</dbReference>
<feature type="domain" description="Helicase ATP-binding" evidence="5">
    <location>
        <begin position="121"/>
        <end position="291"/>
    </location>
</feature>
<dbReference type="Pfam" id="PF00176">
    <property type="entry name" value="SNF2-rel_dom"/>
    <property type="match status" value="1"/>
</dbReference>
<keyword evidence="3" id="KW-0347">Helicase</keyword>
<dbReference type="CDD" id="cd18793">
    <property type="entry name" value="SF2_C_SNF"/>
    <property type="match status" value="1"/>
</dbReference>
<proteinExistence type="predicted"/>
<name>A0A2P8DEV7_9ACTN</name>